<feature type="region of interest" description="Disordered" evidence="3">
    <location>
        <begin position="1"/>
        <end position="57"/>
    </location>
</feature>
<evidence type="ECO:0000259" key="4">
    <source>
        <dbReference type="PROSITE" id="PS51371"/>
    </source>
</evidence>
<protein>
    <recommendedName>
        <fullName evidence="4">CBS domain-containing protein</fullName>
    </recommendedName>
</protein>
<feature type="domain" description="CBS" evidence="4">
    <location>
        <begin position="153"/>
        <end position="209"/>
    </location>
</feature>
<evidence type="ECO:0000256" key="1">
    <source>
        <dbReference type="ARBA" id="ARBA00023122"/>
    </source>
</evidence>
<evidence type="ECO:0000313" key="5">
    <source>
        <dbReference type="EMBL" id="RAI59867.1"/>
    </source>
</evidence>
<dbReference type="PANTHER" id="PTHR43080:SF26">
    <property type="entry name" value="REGULATORY PROTEIN"/>
    <property type="match status" value="1"/>
</dbReference>
<dbReference type="AlphaFoldDB" id="A0A327MBE5"/>
<keyword evidence="6" id="KW-1185">Reference proteome</keyword>
<keyword evidence="1 2" id="KW-0129">CBS domain</keyword>
<dbReference type="Gene3D" id="3.10.580.10">
    <property type="entry name" value="CBS-domain"/>
    <property type="match status" value="1"/>
</dbReference>
<dbReference type="InterPro" id="IPR000644">
    <property type="entry name" value="CBS_dom"/>
</dbReference>
<dbReference type="PANTHER" id="PTHR43080">
    <property type="entry name" value="CBS DOMAIN-CONTAINING PROTEIN CBSX3, MITOCHONDRIAL"/>
    <property type="match status" value="1"/>
</dbReference>
<dbReference type="PROSITE" id="PS51371">
    <property type="entry name" value="CBS"/>
    <property type="match status" value="2"/>
</dbReference>
<evidence type="ECO:0000256" key="2">
    <source>
        <dbReference type="PROSITE-ProRule" id="PRU00703"/>
    </source>
</evidence>
<dbReference type="InterPro" id="IPR051257">
    <property type="entry name" value="Diverse_CBS-Domain"/>
</dbReference>
<sequence length="289" mass="31264">MGPTCRDAGSRPAACGGPGPASRLAPGRLLWRKARSPGRRYGWRTRGPAGGPRQDREDAVKARDLMTTSLVVVPPETPVAGVVELLAGRGISAVPVTDAEGRLVGLVTEGDLIRRLAEETRGPLGWFLGLFADSRRLAQRFAKAHGAKAADVMTRELVTVDEEAEAEEIARLMERHQIRRVPVLKDGKLAGIVSRADLLRAVLVPPEAAPGEQTDAALLKAMIAAMREQPWVDTFYVFPSVKDGTVSFYGFHRSEEVRQGLAVLARAVPGVTAVEDRTEPMPRILRTSL</sequence>
<dbReference type="Proteomes" id="UP000249065">
    <property type="component" value="Unassembled WGS sequence"/>
</dbReference>
<organism evidence="5 6">
    <name type="scientific">Roseicella frigidaeris</name>
    <dbReference type="NCBI Taxonomy" id="2230885"/>
    <lineage>
        <taxon>Bacteria</taxon>
        <taxon>Pseudomonadati</taxon>
        <taxon>Pseudomonadota</taxon>
        <taxon>Alphaproteobacteria</taxon>
        <taxon>Acetobacterales</taxon>
        <taxon>Roseomonadaceae</taxon>
        <taxon>Roseicella</taxon>
    </lineage>
</organism>
<reference evidence="6" key="1">
    <citation type="submission" date="2018-06" db="EMBL/GenBank/DDBJ databases">
        <authorList>
            <person name="Khan S.A."/>
        </authorList>
    </citation>
    <scope>NUCLEOTIDE SEQUENCE [LARGE SCALE GENOMIC DNA]</scope>
    <source>
        <strain evidence="6">DB-1506</strain>
    </source>
</reference>
<accession>A0A327MBE5</accession>
<evidence type="ECO:0000313" key="6">
    <source>
        <dbReference type="Proteomes" id="UP000249065"/>
    </source>
</evidence>
<dbReference type="EMBL" id="QLIX01000003">
    <property type="protein sequence ID" value="RAI59867.1"/>
    <property type="molecule type" value="Genomic_DNA"/>
</dbReference>
<name>A0A327MBE5_9PROT</name>
<comment type="caution">
    <text evidence="5">The sequence shown here is derived from an EMBL/GenBank/DDBJ whole genome shotgun (WGS) entry which is preliminary data.</text>
</comment>
<dbReference type="SUPFAM" id="SSF54631">
    <property type="entry name" value="CBS-domain pair"/>
    <property type="match status" value="1"/>
</dbReference>
<feature type="compositionally biased region" description="Basic residues" evidence="3">
    <location>
        <begin position="30"/>
        <end position="43"/>
    </location>
</feature>
<dbReference type="SMART" id="SM00116">
    <property type="entry name" value="CBS"/>
    <property type="match status" value="2"/>
</dbReference>
<dbReference type="InterPro" id="IPR046342">
    <property type="entry name" value="CBS_dom_sf"/>
</dbReference>
<feature type="domain" description="CBS" evidence="4">
    <location>
        <begin position="66"/>
        <end position="124"/>
    </location>
</feature>
<dbReference type="CDD" id="cd04586">
    <property type="entry name" value="CBS_pair_BON_assoc"/>
    <property type="match status" value="1"/>
</dbReference>
<dbReference type="Pfam" id="PF00571">
    <property type="entry name" value="CBS"/>
    <property type="match status" value="2"/>
</dbReference>
<evidence type="ECO:0000256" key="3">
    <source>
        <dbReference type="SAM" id="MobiDB-lite"/>
    </source>
</evidence>
<dbReference type="OrthoDB" id="9783590at2"/>
<gene>
    <name evidence="5" type="ORF">DOO78_06350</name>
</gene>
<proteinExistence type="predicted"/>